<evidence type="ECO:0000313" key="4">
    <source>
        <dbReference type="Proteomes" id="UP001231189"/>
    </source>
</evidence>
<comment type="caution">
    <text evidence="3">The sequence shown here is derived from an EMBL/GenBank/DDBJ whole genome shotgun (WGS) entry which is preliminary data.</text>
</comment>
<feature type="transmembrane region" description="Helical" evidence="1">
    <location>
        <begin position="12"/>
        <end position="33"/>
    </location>
</feature>
<feature type="transmembrane region" description="Helical" evidence="1">
    <location>
        <begin position="271"/>
        <end position="290"/>
    </location>
</feature>
<feature type="transmembrane region" description="Helical" evidence="1">
    <location>
        <begin position="109"/>
        <end position="127"/>
    </location>
</feature>
<organism evidence="3 4">
    <name type="scientific">Lolium multiflorum</name>
    <name type="common">Italian ryegrass</name>
    <name type="synonym">Lolium perenne subsp. multiflorum</name>
    <dbReference type="NCBI Taxonomy" id="4521"/>
    <lineage>
        <taxon>Eukaryota</taxon>
        <taxon>Viridiplantae</taxon>
        <taxon>Streptophyta</taxon>
        <taxon>Embryophyta</taxon>
        <taxon>Tracheophyta</taxon>
        <taxon>Spermatophyta</taxon>
        <taxon>Magnoliopsida</taxon>
        <taxon>Liliopsida</taxon>
        <taxon>Poales</taxon>
        <taxon>Poaceae</taxon>
        <taxon>BOP clade</taxon>
        <taxon>Pooideae</taxon>
        <taxon>Poodae</taxon>
        <taxon>Poeae</taxon>
        <taxon>Poeae Chloroplast Group 2 (Poeae type)</taxon>
        <taxon>Loliodinae</taxon>
        <taxon>Loliinae</taxon>
        <taxon>Lolium</taxon>
    </lineage>
</organism>
<feature type="transmembrane region" description="Helical" evidence="1">
    <location>
        <begin position="45"/>
        <end position="62"/>
    </location>
</feature>
<dbReference type="Pfam" id="PF04578">
    <property type="entry name" value="DUF594"/>
    <property type="match status" value="1"/>
</dbReference>
<feature type="transmembrane region" description="Helical" evidence="1">
    <location>
        <begin position="82"/>
        <end position="102"/>
    </location>
</feature>
<reference evidence="3" key="1">
    <citation type="submission" date="2023-07" db="EMBL/GenBank/DDBJ databases">
        <title>A chromosome-level genome assembly of Lolium multiflorum.</title>
        <authorList>
            <person name="Chen Y."/>
            <person name="Copetti D."/>
            <person name="Kolliker R."/>
            <person name="Studer B."/>
        </authorList>
    </citation>
    <scope>NUCLEOTIDE SEQUENCE</scope>
    <source>
        <strain evidence="3">02402/16</strain>
        <tissue evidence="3">Leaf</tissue>
    </source>
</reference>
<feature type="transmembrane region" description="Helical" evidence="1">
    <location>
        <begin position="133"/>
        <end position="153"/>
    </location>
</feature>
<keyword evidence="1" id="KW-0812">Transmembrane</keyword>
<keyword evidence="1" id="KW-1133">Transmembrane helix</keyword>
<dbReference type="PANTHER" id="PTHR31325">
    <property type="entry name" value="OS01G0798800 PROTEIN-RELATED"/>
    <property type="match status" value="1"/>
</dbReference>
<sequence>MAGGPLDLWNHWSIQILVLLSLALQVVLFFFAGIRRRGVNPVLRILLWLAYLLADSTAIYALGHLSLGTISKERKQGELVAFWAPFLLLHLGGPDCITAYALQDNQLWLRHLQILVVQVLGAGYVLYKRIADNGFYVMLASVLMFAVGVVKYVERTWALRGGNMGTIRSSLKRGPDAKHHEFHALDQGFREGAANEEELYVRRAHSVFHICKGAIVDSWIEKDSENHGGEMLRDIINEGYKGMWTLMEVELSLLYDILYTKAAVIHTWRGYCIRLVSPLATVAAFLLFHFSVKDGHRRTDIAITYTLLAGAFLLEMASLLMALGSSWTYSFLCTTRWSWFRYAVLCTGRWNQLRQLVKKITRRQVAGHARRWSGEMGQYNMLHFCSRQDTAFSPVLGKLAKMVGLKEWWNSKHYSGTIQISDELRLWLHWYIEQLPRKNKVNTQGVLRQNWGVQALEVHRCYDNFKGYLGIELQEGIVIWHIGTDVFLAKSSRAKADYGSAQEKLVKTIRILSNYMMFLLVERPEMLPGLAQTRLYQQTCENLVDMWCKVESSSHSHPNRKIRTMMKELFLWRDDPNTSRLLQRDELAVILYSEKPEYSTDVPRLCYANWVAKELLKQEKEKGSKAMLDLLLHVWMDFLVYTANRCSRESHAKKLSSGGELTTVLWLMADYFHKSLLYPQFPIGVRTDSPEDG</sequence>
<accession>A0AAD8VI96</accession>
<dbReference type="Pfam" id="PF13968">
    <property type="entry name" value="DUF4220"/>
    <property type="match status" value="1"/>
</dbReference>
<dbReference type="Proteomes" id="UP001231189">
    <property type="component" value="Unassembled WGS sequence"/>
</dbReference>
<dbReference type="InterPro" id="IPR007658">
    <property type="entry name" value="DUF594"/>
</dbReference>
<proteinExistence type="predicted"/>
<evidence type="ECO:0000256" key="1">
    <source>
        <dbReference type="SAM" id="Phobius"/>
    </source>
</evidence>
<dbReference type="InterPro" id="IPR025315">
    <property type="entry name" value="DUF4220"/>
</dbReference>
<feature type="domain" description="DUF4220" evidence="2">
    <location>
        <begin position="48"/>
        <end position="384"/>
    </location>
</feature>
<gene>
    <name evidence="3" type="ORF">QYE76_029451</name>
</gene>
<keyword evidence="4" id="KW-1185">Reference proteome</keyword>
<keyword evidence="1" id="KW-0472">Membrane</keyword>
<protein>
    <recommendedName>
        <fullName evidence="2">DUF4220 domain-containing protein</fullName>
    </recommendedName>
</protein>
<feature type="transmembrane region" description="Helical" evidence="1">
    <location>
        <begin position="302"/>
        <end position="323"/>
    </location>
</feature>
<dbReference type="EMBL" id="JAUUTY010000007">
    <property type="protein sequence ID" value="KAK1605778.1"/>
    <property type="molecule type" value="Genomic_DNA"/>
</dbReference>
<name>A0AAD8VI96_LOLMU</name>
<evidence type="ECO:0000313" key="3">
    <source>
        <dbReference type="EMBL" id="KAK1605778.1"/>
    </source>
</evidence>
<dbReference type="AlphaFoldDB" id="A0AAD8VI96"/>
<evidence type="ECO:0000259" key="2">
    <source>
        <dbReference type="Pfam" id="PF13968"/>
    </source>
</evidence>